<dbReference type="InterPro" id="IPR020040">
    <property type="entry name" value="Ribosomal_uL6_a/b-dom"/>
</dbReference>
<organism evidence="10 11">
    <name type="scientific">Mycobacterium lehmannii</name>
    <dbReference type="NCBI Taxonomy" id="2048550"/>
    <lineage>
        <taxon>Bacteria</taxon>
        <taxon>Bacillati</taxon>
        <taxon>Actinomycetota</taxon>
        <taxon>Actinomycetes</taxon>
        <taxon>Mycobacteriales</taxon>
        <taxon>Mycobacteriaceae</taxon>
        <taxon>Mycobacterium</taxon>
    </lineage>
</organism>
<name>A0A100ZZJ9_9MYCO</name>
<gene>
    <name evidence="6" type="primary">rplF</name>
    <name evidence="10" type="ORF">AU192_08505</name>
</gene>
<evidence type="ECO:0000256" key="7">
    <source>
        <dbReference type="RuleBase" id="RU003869"/>
    </source>
</evidence>
<dbReference type="PANTHER" id="PTHR11655">
    <property type="entry name" value="60S/50S RIBOSOMAL PROTEIN L6/L9"/>
    <property type="match status" value="1"/>
</dbReference>
<accession>A0A100ZZJ9</accession>
<dbReference type="RefSeq" id="WP_064400105.1">
    <property type="nucleotide sequence ID" value="NZ_LQIR01000069.1"/>
</dbReference>
<dbReference type="FunFam" id="3.90.930.12:FF:000001">
    <property type="entry name" value="50S ribosomal protein L6"/>
    <property type="match status" value="1"/>
</dbReference>
<comment type="subunit">
    <text evidence="6">Part of the 50S ribosomal subunit.</text>
</comment>
<dbReference type="PIRSF" id="PIRSF002162">
    <property type="entry name" value="Ribosomal_L6"/>
    <property type="match status" value="1"/>
</dbReference>
<keyword evidence="5 6" id="KW-0687">Ribonucleoprotein</keyword>
<evidence type="ECO:0000256" key="8">
    <source>
        <dbReference type="RuleBase" id="RU003870"/>
    </source>
</evidence>
<feature type="domain" description="Large ribosomal subunit protein uL6 alpha-beta" evidence="9">
    <location>
        <begin position="11"/>
        <end position="83"/>
    </location>
</feature>
<dbReference type="GO" id="GO:0002181">
    <property type="term" value="P:cytoplasmic translation"/>
    <property type="evidence" value="ECO:0007669"/>
    <property type="project" value="TreeGrafter"/>
</dbReference>
<dbReference type="PANTHER" id="PTHR11655:SF14">
    <property type="entry name" value="LARGE RIBOSOMAL SUBUNIT PROTEIN UL6M"/>
    <property type="match status" value="1"/>
</dbReference>
<proteinExistence type="inferred from homology"/>
<dbReference type="FunFam" id="3.90.930.12:FF:000002">
    <property type="entry name" value="50S ribosomal protein L6"/>
    <property type="match status" value="1"/>
</dbReference>
<keyword evidence="4 6" id="KW-0689">Ribosomal protein</keyword>
<dbReference type="HAMAP" id="MF_01365_B">
    <property type="entry name" value="Ribosomal_uL6_B"/>
    <property type="match status" value="1"/>
</dbReference>
<keyword evidence="2 6" id="KW-0699">rRNA-binding</keyword>
<evidence type="ECO:0000256" key="5">
    <source>
        <dbReference type="ARBA" id="ARBA00023274"/>
    </source>
</evidence>
<reference evidence="10 11" key="1">
    <citation type="submission" date="2016-01" db="EMBL/GenBank/DDBJ databases">
        <authorList>
            <consortium name="TB Trials Study Group"/>
            <person name="Sutton G."/>
            <person name="Brinkac L."/>
            <person name="Sanka R."/>
            <person name="Adams M."/>
            <person name="Lau E.L."/>
            <person name="Macaden R."/>
            <person name="Grewal H.M.S."/>
        </authorList>
    </citation>
    <scope>NUCLEOTIDE SEQUENCE [LARGE SCALE GENOMIC DNA]</scope>
    <source>
        <strain evidence="10 11">IS-1744</strain>
    </source>
</reference>
<sequence length="179" mass="19343">MSRIGKQPVPVPSGVDVSIDGQNVSVKGPKGTLELAVAEPIRVARDDDGAIVVSRPDDERRSRSLHGLSRTLVANLITGVTQGYTTKMEIFGVGYRVQLKGSNLEFALGYSHPVVITAPEGVTFAVETPTKFSISGIDKQKVGQVAANIRRLRKSDPYKGKGIRYEGEQIRRKVGKTGK</sequence>
<protein>
    <recommendedName>
        <fullName evidence="6">Large ribosomal subunit protein uL6</fullName>
    </recommendedName>
</protein>
<keyword evidence="11" id="KW-1185">Reference proteome</keyword>
<feature type="domain" description="Large ribosomal subunit protein uL6 alpha-beta" evidence="9">
    <location>
        <begin position="91"/>
        <end position="165"/>
    </location>
</feature>
<dbReference type="GO" id="GO:0019843">
    <property type="term" value="F:rRNA binding"/>
    <property type="evidence" value="ECO:0007669"/>
    <property type="project" value="UniProtKB-UniRule"/>
</dbReference>
<dbReference type="GO" id="GO:0003735">
    <property type="term" value="F:structural constituent of ribosome"/>
    <property type="evidence" value="ECO:0007669"/>
    <property type="project" value="UniProtKB-UniRule"/>
</dbReference>
<evidence type="ECO:0000256" key="3">
    <source>
        <dbReference type="ARBA" id="ARBA00022884"/>
    </source>
</evidence>
<dbReference type="Proteomes" id="UP000053707">
    <property type="component" value="Unassembled WGS sequence"/>
</dbReference>
<dbReference type="Pfam" id="PF00347">
    <property type="entry name" value="Ribosomal_L6"/>
    <property type="match status" value="2"/>
</dbReference>
<evidence type="ECO:0000313" key="10">
    <source>
        <dbReference type="EMBL" id="KUI06460.1"/>
    </source>
</evidence>
<evidence type="ECO:0000256" key="4">
    <source>
        <dbReference type="ARBA" id="ARBA00022980"/>
    </source>
</evidence>
<dbReference type="PROSITE" id="PS00525">
    <property type="entry name" value="RIBOSOMAL_L6_1"/>
    <property type="match status" value="1"/>
</dbReference>
<evidence type="ECO:0000259" key="9">
    <source>
        <dbReference type="Pfam" id="PF00347"/>
    </source>
</evidence>
<dbReference type="InterPro" id="IPR002358">
    <property type="entry name" value="Ribosomal_uL6_CS"/>
</dbReference>
<dbReference type="SUPFAM" id="SSF56053">
    <property type="entry name" value="Ribosomal protein L6"/>
    <property type="match status" value="2"/>
</dbReference>
<dbReference type="EMBL" id="LQIR01000069">
    <property type="protein sequence ID" value="KUI06460.1"/>
    <property type="molecule type" value="Genomic_DNA"/>
</dbReference>
<evidence type="ECO:0000256" key="2">
    <source>
        <dbReference type="ARBA" id="ARBA00022730"/>
    </source>
</evidence>
<comment type="caution">
    <text evidence="10">The sequence shown here is derived from an EMBL/GenBank/DDBJ whole genome shotgun (WGS) entry which is preliminary data.</text>
</comment>
<dbReference type="AlphaFoldDB" id="A0A100ZZJ9"/>
<dbReference type="Gene3D" id="3.90.930.12">
    <property type="entry name" value="Ribosomal protein L6, alpha-beta domain"/>
    <property type="match status" value="2"/>
</dbReference>
<keyword evidence="3 6" id="KW-0694">RNA-binding</keyword>
<dbReference type="PRINTS" id="PR00059">
    <property type="entry name" value="RIBOSOMALL6"/>
</dbReference>
<evidence type="ECO:0000313" key="11">
    <source>
        <dbReference type="Proteomes" id="UP000053707"/>
    </source>
</evidence>
<evidence type="ECO:0000256" key="1">
    <source>
        <dbReference type="ARBA" id="ARBA00009356"/>
    </source>
</evidence>
<dbReference type="InterPro" id="IPR000702">
    <property type="entry name" value="Ribosomal_uL6-like"/>
</dbReference>
<dbReference type="InterPro" id="IPR036789">
    <property type="entry name" value="Ribosomal_uL6-like_a/b-dom_sf"/>
</dbReference>
<evidence type="ECO:0000256" key="6">
    <source>
        <dbReference type="HAMAP-Rule" id="MF_01365"/>
    </source>
</evidence>
<comment type="function">
    <text evidence="6 8">This protein binds to the 23S rRNA, and is important in its secondary structure. It is located near the subunit interface in the base of the L7/L12 stalk, and near the tRNA binding site of the peptidyltransferase center.</text>
</comment>
<dbReference type="GO" id="GO:0022625">
    <property type="term" value="C:cytosolic large ribosomal subunit"/>
    <property type="evidence" value="ECO:0007669"/>
    <property type="project" value="UniProtKB-UniRule"/>
</dbReference>
<comment type="similarity">
    <text evidence="1 6 7">Belongs to the universal ribosomal protein uL6 family.</text>
</comment>
<dbReference type="NCBIfam" id="TIGR03654">
    <property type="entry name" value="L6_bact"/>
    <property type="match status" value="1"/>
</dbReference>
<dbReference type="InterPro" id="IPR019906">
    <property type="entry name" value="Ribosomal_uL6_bac-type"/>
</dbReference>